<keyword evidence="2" id="KW-0808">Transferase</keyword>
<organism evidence="2 3">
    <name type="scientific">Novosphingobium hassiacum</name>
    <dbReference type="NCBI Taxonomy" id="173676"/>
    <lineage>
        <taxon>Bacteria</taxon>
        <taxon>Pseudomonadati</taxon>
        <taxon>Pseudomonadota</taxon>
        <taxon>Alphaproteobacteria</taxon>
        <taxon>Sphingomonadales</taxon>
        <taxon>Sphingomonadaceae</taxon>
        <taxon>Novosphingobium</taxon>
    </lineage>
</organism>
<dbReference type="PANTHER" id="PTHR42870">
    <property type="entry name" value="ACETYL-COA C-ACETYLTRANSFERASE"/>
    <property type="match status" value="1"/>
</dbReference>
<evidence type="ECO:0000313" key="2">
    <source>
        <dbReference type="EMBL" id="MBB3860910.1"/>
    </source>
</evidence>
<dbReference type="AlphaFoldDB" id="A0A7W6A0A9"/>
<dbReference type="InterPro" id="IPR016039">
    <property type="entry name" value="Thiolase-like"/>
</dbReference>
<evidence type="ECO:0000313" key="3">
    <source>
        <dbReference type="Proteomes" id="UP000562395"/>
    </source>
</evidence>
<keyword evidence="3" id="KW-1185">Reference proteome</keyword>
<proteinExistence type="predicted"/>
<gene>
    <name evidence="2" type="ORF">GGQ88_002179</name>
</gene>
<feature type="domain" description="Thiolase C-terminal" evidence="1">
    <location>
        <begin position="259"/>
        <end position="384"/>
    </location>
</feature>
<comment type="caution">
    <text evidence="2">The sequence shown here is derived from an EMBL/GenBank/DDBJ whole genome shotgun (WGS) entry which is preliminary data.</text>
</comment>
<dbReference type="Gene3D" id="3.40.47.10">
    <property type="match status" value="1"/>
</dbReference>
<dbReference type="Pfam" id="PF22691">
    <property type="entry name" value="Thiolase_C_1"/>
    <property type="match status" value="1"/>
</dbReference>
<dbReference type="GO" id="GO:0003988">
    <property type="term" value="F:acetyl-CoA C-acyltransferase activity"/>
    <property type="evidence" value="ECO:0007669"/>
    <property type="project" value="UniProtKB-ARBA"/>
</dbReference>
<evidence type="ECO:0000259" key="1">
    <source>
        <dbReference type="Pfam" id="PF22691"/>
    </source>
</evidence>
<dbReference type="InterPro" id="IPR002155">
    <property type="entry name" value="Thiolase"/>
</dbReference>
<sequence length="396" mass="42152">MSLFENFGRPVAITGAGMSTIGRKTGIAPTLLLAEAAIEAIVDAGLTRDDIDGICTFPGKMDSSPGMSPLGVGEARNTLGLKTTWHSNTAEGPAQMSALMVAAMAVATGHARHVLCFRLLTESSSQSAGKRASVPSGTSDRVGGWFEWYLPMNAPSAANWTGWMATRYMHEFGLTREHLGMIAVSQRANALHNPRAVMKTALTMEDYIAARMISTPLGLFDCDIPIDGACCFIVSALDAARDCRKPPLRIEAFGAGMESKETWDQRADLTTMAAHDAGRDLWRRTDLKPEDVQVLALYDGFSMFVPIWLEALGFCGHGEAKHLIADGQLLIDGRFPTNTGGGQLSAGRLHGFGLLHEACTQLWGEGGGRQVSGDPRTAVCGMGGGPLGGAMLLVRD</sequence>
<dbReference type="CDD" id="cd00829">
    <property type="entry name" value="SCP-x_thiolase"/>
    <property type="match status" value="1"/>
</dbReference>
<dbReference type="PIRSF" id="PIRSF000429">
    <property type="entry name" value="Ac-CoA_Ac_transf"/>
    <property type="match status" value="1"/>
</dbReference>
<dbReference type="InterPro" id="IPR055140">
    <property type="entry name" value="Thiolase_C_2"/>
</dbReference>
<dbReference type="PANTHER" id="PTHR42870:SF1">
    <property type="entry name" value="NON-SPECIFIC LIPID-TRANSFER PROTEIN-LIKE 2"/>
    <property type="match status" value="1"/>
</dbReference>
<protein>
    <submittedName>
        <fullName evidence="2">Acetyl-CoA acetyltransferase</fullName>
    </submittedName>
</protein>
<accession>A0A7W6A0A9</accession>
<dbReference type="Proteomes" id="UP000562395">
    <property type="component" value="Unassembled WGS sequence"/>
</dbReference>
<dbReference type="EMBL" id="JACICY010000004">
    <property type="protein sequence ID" value="MBB3860910.1"/>
    <property type="molecule type" value="Genomic_DNA"/>
</dbReference>
<dbReference type="SUPFAM" id="SSF53901">
    <property type="entry name" value="Thiolase-like"/>
    <property type="match status" value="2"/>
</dbReference>
<reference evidence="2 3" key="1">
    <citation type="submission" date="2020-08" db="EMBL/GenBank/DDBJ databases">
        <title>Genomic Encyclopedia of Type Strains, Phase IV (KMG-IV): sequencing the most valuable type-strain genomes for metagenomic binning, comparative biology and taxonomic classification.</title>
        <authorList>
            <person name="Goeker M."/>
        </authorList>
    </citation>
    <scope>NUCLEOTIDE SEQUENCE [LARGE SCALE GENOMIC DNA]</scope>
    <source>
        <strain evidence="2 3">DSM 14552</strain>
    </source>
</reference>
<name>A0A7W6A0A9_9SPHN</name>
<dbReference type="RefSeq" id="WP_343057173.1">
    <property type="nucleotide sequence ID" value="NZ_JACICY010000004.1"/>
</dbReference>